<dbReference type="HOGENOM" id="CLU_2773207_0_0_11"/>
<proteinExistence type="predicted"/>
<evidence type="ECO:0000313" key="1">
    <source>
        <dbReference type="EMBL" id="BAH49109.1"/>
    </source>
</evidence>
<protein>
    <recommendedName>
        <fullName evidence="3">Transposase</fullName>
    </recommendedName>
</protein>
<gene>
    <name evidence="1" type="ordered locus">ROP_08620</name>
</gene>
<evidence type="ECO:0000313" key="2">
    <source>
        <dbReference type="Proteomes" id="UP000002212"/>
    </source>
</evidence>
<sequence>MRHIVGKDAGKRATMVDVEIGRTPTGGRQFPIAFRLEFIHEWDAATGRGCQDQAAARAQPHRQALVAQS</sequence>
<dbReference type="KEGG" id="rop:ROP_08620"/>
<name>C1AUA1_RHOOB</name>
<reference evidence="1 2" key="1">
    <citation type="submission" date="2009-03" db="EMBL/GenBank/DDBJ databases">
        <title>Comparison of the complete genome sequences of Rhodococcus erythropolis PR4 and Rhodococcus opacus B4.</title>
        <authorList>
            <person name="Takarada H."/>
            <person name="Sekine M."/>
            <person name="Hosoyama A."/>
            <person name="Yamada R."/>
            <person name="Fujisawa T."/>
            <person name="Omata S."/>
            <person name="Shimizu A."/>
            <person name="Tsukatani N."/>
            <person name="Tanikawa S."/>
            <person name="Fujita N."/>
            <person name="Harayama S."/>
        </authorList>
    </citation>
    <scope>NUCLEOTIDE SEQUENCE [LARGE SCALE GENOMIC DNA]</scope>
    <source>
        <strain evidence="1 2">B4</strain>
    </source>
</reference>
<dbReference type="Proteomes" id="UP000002212">
    <property type="component" value="Chromosome"/>
</dbReference>
<organism evidence="1 2">
    <name type="scientific">Rhodococcus opacus (strain B4)</name>
    <dbReference type="NCBI Taxonomy" id="632772"/>
    <lineage>
        <taxon>Bacteria</taxon>
        <taxon>Bacillati</taxon>
        <taxon>Actinomycetota</taxon>
        <taxon>Actinomycetes</taxon>
        <taxon>Mycobacteriales</taxon>
        <taxon>Nocardiaceae</taxon>
        <taxon>Rhodococcus</taxon>
    </lineage>
</organism>
<accession>C1AUA1</accession>
<dbReference type="STRING" id="632772.ROP_08620"/>
<dbReference type="AlphaFoldDB" id="C1AUA1"/>
<dbReference type="EMBL" id="AP011115">
    <property type="protein sequence ID" value="BAH49109.1"/>
    <property type="molecule type" value="Genomic_DNA"/>
</dbReference>
<dbReference type="PATRIC" id="fig|632772.20.peg.925"/>
<evidence type="ECO:0008006" key="3">
    <source>
        <dbReference type="Google" id="ProtNLM"/>
    </source>
</evidence>